<dbReference type="PROSITE" id="PS51318">
    <property type="entry name" value="TAT"/>
    <property type="match status" value="1"/>
</dbReference>
<dbReference type="PROSITE" id="PS51257">
    <property type="entry name" value="PROKAR_LIPOPROTEIN"/>
    <property type="match status" value="1"/>
</dbReference>
<reference evidence="1 2" key="1">
    <citation type="submission" date="2018-09" db="EMBL/GenBank/DDBJ databases">
        <title>Complete genome sequence of Euzebya sp. DY32-46 isolated from seawater of Pacific Ocean.</title>
        <authorList>
            <person name="Xu L."/>
            <person name="Wu Y.-H."/>
            <person name="Xu X.-W."/>
        </authorList>
    </citation>
    <scope>NUCLEOTIDE SEQUENCE [LARGE SCALE GENOMIC DNA]</scope>
    <source>
        <strain evidence="1 2">DY32-46</strain>
    </source>
</reference>
<dbReference type="Proteomes" id="UP000264006">
    <property type="component" value="Chromosome"/>
</dbReference>
<dbReference type="AlphaFoldDB" id="A0A346XZ15"/>
<dbReference type="EMBL" id="CP031165">
    <property type="protein sequence ID" value="AXV07462.1"/>
    <property type="molecule type" value="Genomic_DNA"/>
</dbReference>
<accession>A0A346XZ15</accession>
<proteinExistence type="predicted"/>
<evidence type="ECO:0000313" key="2">
    <source>
        <dbReference type="Proteomes" id="UP000264006"/>
    </source>
</evidence>
<sequence>MHRRQLLTGIGAAAGLTVLGTACGSGDGVPAVEAEQSLFVQAASLEFLSGPDRWLAFGIRDLENTPLDDADVQVYLRTIATAPDQTAEVVAGPLAASFAPATETGQGIYYLQTTIEEPGLYDVVATVGDDHGVASIQVVDPSNSRVAVPGEAAISARTATTEDDLGVFAVCTQDPPCGMHEMSLDEALETGRPVAMMFATPEFCQTAVCGPSVSTLDAIRGDGDWGDTIFVHSEIFAEAPVGAEAPTTPLVPAVEAWGLPSEPWFFTIGGDGVIAGRLDGPMPEPILRSMLEGLTA</sequence>
<dbReference type="RefSeq" id="WP_114591949.1">
    <property type="nucleotide sequence ID" value="NZ_CAXIBR010000072.1"/>
</dbReference>
<dbReference type="OrthoDB" id="5178197at2"/>
<evidence type="ECO:0008006" key="3">
    <source>
        <dbReference type="Google" id="ProtNLM"/>
    </source>
</evidence>
<evidence type="ECO:0000313" key="1">
    <source>
        <dbReference type="EMBL" id="AXV07462.1"/>
    </source>
</evidence>
<dbReference type="KEGG" id="euz:DVS28_a2783"/>
<gene>
    <name evidence="1" type="ORF">DVS28_a2783</name>
</gene>
<organism evidence="1 2">
    <name type="scientific">Euzebya pacifica</name>
    <dbReference type="NCBI Taxonomy" id="1608957"/>
    <lineage>
        <taxon>Bacteria</taxon>
        <taxon>Bacillati</taxon>
        <taxon>Actinomycetota</taxon>
        <taxon>Nitriliruptoria</taxon>
        <taxon>Euzebyales</taxon>
    </lineage>
</organism>
<dbReference type="InterPro" id="IPR006311">
    <property type="entry name" value="TAT_signal"/>
</dbReference>
<protein>
    <recommendedName>
        <fullName evidence="3">Thioredoxin domain-containing protein</fullName>
    </recommendedName>
</protein>
<name>A0A346XZ15_9ACTN</name>
<keyword evidence="2" id="KW-1185">Reference proteome</keyword>